<dbReference type="GO" id="GO:0016874">
    <property type="term" value="F:ligase activity"/>
    <property type="evidence" value="ECO:0007669"/>
    <property type="project" value="UniProtKB-KW"/>
</dbReference>
<reference evidence="3 4" key="1">
    <citation type="submission" date="2023-07" db="EMBL/GenBank/DDBJ databases">
        <title>Comparative genomics of wheat-associated soil bacteria to identify genetic determinants of phenazine resistance.</title>
        <authorList>
            <person name="Mouncey N."/>
        </authorList>
    </citation>
    <scope>NUCLEOTIDE SEQUENCE [LARGE SCALE GENOMIC DNA]</scope>
    <source>
        <strain evidence="3 4">W4I19-2</strain>
    </source>
</reference>
<dbReference type="Pfam" id="PF01068">
    <property type="entry name" value="DNA_ligase_A_M"/>
    <property type="match status" value="1"/>
</dbReference>
<proteinExistence type="predicted"/>
<dbReference type="EMBL" id="JAUSYA010000001">
    <property type="protein sequence ID" value="MDQ0683668.1"/>
    <property type="molecule type" value="Genomic_DNA"/>
</dbReference>
<sequence>MEPMLAEARRQLPPEQALPRDWTAEQKPDGFRAILFARPGLIMLQSRQGADLTGAFPDIAAAASELSEALVLDGVMLSVSDLRSPL</sequence>
<organism evidence="3 4">
    <name type="scientific">Streptomyces achromogenes</name>
    <dbReference type="NCBI Taxonomy" id="67255"/>
    <lineage>
        <taxon>Bacteria</taxon>
        <taxon>Bacillati</taxon>
        <taxon>Actinomycetota</taxon>
        <taxon>Actinomycetes</taxon>
        <taxon>Kitasatosporales</taxon>
        <taxon>Streptomycetaceae</taxon>
        <taxon>Streptomyces</taxon>
    </lineage>
</organism>
<comment type="caution">
    <text evidence="3">The sequence shown here is derived from an EMBL/GenBank/DDBJ whole genome shotgun (WGS) entry which is preliminary data.</text>
</comment>
<keyword evidence="4" id="KW-1185">Reference proteome</keyword>
<evidence type="ECO:0000313" key="4">
    <source>
        <dbReference type="Proteomes" id="UP001243364"/>
    </source>
</evidence>
<evidence type="ECO:0000313" key="3">
    <source>
        <dbReference type="EMBL" id="MDQ0683668.1"/>
    </source>
</evidence>
<dbReference type="Gene3D" id="3.30.470.30">
    <property type="entry name" value="DNA ligase/mRNA capping enzyme"/>
    <property type="match status" value="1"/>
</dbReference>
<feature type="region of interest" description="Disordered" evidence="1">
    <location>
        <begin position="1"/>
        <end position="23"/>
    </location>
</feature>
<dbReference type="InterPro" id="IPR012310">
    <property type="entry name" value="DNA_ligase_ATP-dep_cent"/>
</dbReference>
<evidence type="ECO:0000256" key="1">
    <source>
        <dbReference type="SAM" id="MobiDB-lite"/>
    </source>
</evidence>
<keyword evidence="3" id="KW-0436">Ligase</keyword>
<accession>A0ABU0Q1F5</accession>
<evidence type="ECO:0000259" key="2">
    <source>
        <dbReference type="Pfam" id="PF01068"/>
    </source>
</evidence>
<feature type="domain" description="ATP-dependent DNA ligase family profile" evidence="2">
    <location>
        <begin position="3"/>
        <end position="77"/>
    </location>
</feature>
<dbReference type="SUPFAM" id="SSF56091">
    <property type="entry name" value="DNA ligase/mRNA capping enzyme, catalytic domain"/>
    <property type="match status" value="1"/>
</dbReference>
<name>A0ABU0Q1F5_STRAH</name>
<gene>
    <name evidence="3" type="ORF">QFZ56_002631</name>
</gene>
<dbReference type="Gene3D" id="3.30.1490.70">
    <property type="match status" value="1"/>
</dbReference>
<protein>
    <submittedName>
        <fullName evidence="3">ATP-dependent DNA ligase</fullName>
    </submittedName>
</protein>
<dbReference type="Proteomes" id="UP001243364">
    <property type="component" value="Unassembled WGS sequence"/>
</dbReference>